<evidence type="ECO:0000313" key="23">
    <source>
        <dbReference type="EMBL" id="CAL1703473.1"/>
    </source>
</evidence>
<dbReference type="Gene3D" id="3.30.160.60">
    <property type="entry name" value="Classic Zinc Finger"/>
    <property type="match status" value="1"/>
</dbReference>
<dbReference type="SUPFAM" id="SSF57850">
    <property type="entry name" value="RING/U-box"/>
    <property type="match status" value="1"/>
</dbReference>
<evidence type="ECO:0000256" key="15">
    <source>
        <dbReference type="ARBA" id="ARBA00023242"/>
    </source>
</evidence>
<dbReference type="Pfam" id="PF13923">
    <property type="entry name" value="zf-C3HC4_2"/>
    <property type="match status" value="1"/>
</dbReference>
<evidence type="ECO:0000256" key="8">
    <source>
        <dbReference type="ARBA" id="ARBA00022723"/>
    </source>
</evidence>
<protein>
    <recommendedName>
        <fullName evidence="6">Postreplication repair E3 ubiquitin-protein ligase RAD18</fullName>
        <ecNumber evidence="5">2.3.2.27</ecNumber>
    </recommendedName>
    <alternativeName>
        <fullName evidence="16">RING-type E3 ubiquitin transferase RAD18</fullName>
    </alternativeName>
</protein>
<accession>A0ABP1D6I3</accession>
<evidence type="ECO:0000256" key="6">
    <source>
        <dbReference type="ARBA" id="ARBA00015551"/>
    </source>
</evidence>
<evidence type="ECO:0000256" key="5">
    <source>
        <dbReference type="ARBA" id="ARBA00012483"/>
    </source>
</evidence>
<evidence type="ECO:0000256" key="7">
    <source>
        <dbReference type="ARBA" id="ARBA00022679"/>
    </source>
</evidence>
<dbReference type="InterPro" id="IPR003034">
    <property type="entry name" value="SAP_dom"/>
</dbReference>
<dbReference type="InterPro" id="IPR004580">
    <property type="entry name" value="Rad18_fungi"/>
</dbReference>
<dbReference type="PANTHER" id="PTHR14134">
    <property type="entry name" value="E3 UBIQUITIN-PROTEIN LIGASE RAD18"/>
    <property type="match status" value="1"/>
</dbReference>
<feature type="domain" description="SAP" evidence="21">
    <location>
        <begin position="259"/>
        <end position="293"/>
    </location>
</feature>
<feature type="domain" description="RING-type" evidence="20">
    <location>
        <begin position="37"/>
        <end position="75"/>
    </location>
</feature>
<keyword evidence="10 17" id="KW-0863">Zinc-finger</keyword>
<evidence type="ECO:0000256" key="1">
    <source>
        <dbReference type="ARBA" id="ARBA00000900"/>
    </source>
</evidence>
<evidence type="ECO:0000259" key="21">
    <source>
        <dbReference type="PROSITE" id="PS50800"/>
    </source>
</evidence>
<keyword evidence="11" id="KW-0833">Ubl conjugation pathway</keyword>
<evidence type="ECO:0000313" key="24">
    <source>
        <dbReference type="Proteomes" id="UP001497453"/>
    </source>
</evidence>
<dbReference type="InterPro" id="IPR039577">
    <property type="entry name" value="Rad18"/>
</dbReference>
<keyword evidence="12" id="KW-0862">Zinc</keyword>
<evidence type="ECO:0000256" key="18">
    <source>
        <dbReference type="PROSITE-ProRule" id="PRU01256"/>
    </source>
</evidence>
<sequence length="400" mass="44281">MSNSTTIFEVDNVPDPTDFPSTDVAPGLRELDEALRCSICGELFQAPLTVSCGHCFCSLCIRTQLAVKAECPLCRQSTSEFYLRKAQTVEDAVKAWNIARPYILQLCREEERRKAPVTPPLVDEGIEFRSPKKRKRSSTPDDEVVEIPKPTSSKNAQRSGLSPTPASGSSTPQVVPCPVCQRQVSYSIINQHLDQGCKSTSDFETGSSSSGSKGKQKQDWRKLFSAGEGSTSSGNKGKGKLKTKAKVDDDASPIPKVAYHTLKEKRLREMLADHDLPNNGDKDTLIKRHERWALLYNANLDRTPTDRLTLEDLRRELKKWETERQTKRQAVTDLNAYQKANKAAFNQLVEAARPKKPPTKLPQSDSPMSLNEVEEVPGSSSLTALSSPAPDPTVIVVDEE</sequence>
<comment type="pathway">
    <text evidence="3">Protein modification; protein ubiquitination.</text>
</comment>
<keyword evidence="24" id="KW-1185">Reference proteome</keyword>
<dbReference type="PROSITE" id="PS50800">
    <property type="entry name" value="SAP"/>
    <property type="match status" value="1"/>
</dbReference>
<evidence type="ECO:0000256" key="11">
    <source>
        <dbReference type="ARBA" id="ARBA00022786"/>
    </source>
</evidence>
<evidence type="ECO:0000259" key="22">
    <source>
        <dbReference type="PROSITE" id="PS51908"/>
    </source>
</evidence>
<evidence type="ECO:0000256" key="16">
    <source>
        <dbReference type="ARBA" id="ARBA00031783"/>
    </source>
</evidence>
<evidence type="ECO:0000256" key="10">
    <source>
        <dbReference type="ARBA" id="ARBA00022771"/>
    </source>
</evidence>
<evidence type="ECO:0000256" key="14">
    <source>
        <dbReference type="ARBA" id="ARBA00023204"/>
    </source>
</evidence>
<dbReference type="EMBL" id="OZ037946">
    <property type="protein sequence ID" value="CAL1703473.1"/>
    <property type="molecule type" value="Genomic_DNA"/>
</dbReference>
<reference evidence="24" key="1">
    <citation type="submission" date="2024-04" db="EMBL/GenBank/DDBJ databases">
        <authorList>
            <person name="Shaw F."/>
            <person name="Minotto A."/>
        </authorList>
    </citation>
    <scope>NUCLEOTIDE SEQUENCE [LARGE SCALE GENOMIC DNA]</scope>
</reference>
<dbReference type="PROSITE" id="PS00518">
    <property type="entry name" value="ZF_RING_1"/>
    <property type="match status" value="1"/>
</dbReference>
<evidence type="ECO:0000256" key="13">
    <source>
        <dbReference type="ARBA" id="ARBA00023125"/>
    </source>
</evidence>
<feature type="domain" description="UBZ4-type" evidence="22">
    <location>
        <begin position="174"/>
        <end position="202"/>
    </location>
</feature>
<dbReference type="PANTHER" id="PTHR14134:SF2">
    <property type="entry name" value="E3 UBIQUITIN-PROTEIN LIGASE RAD18"/>
    <property type="match status" value="1"/>
</dbReference>
<evidence type="ECO:0000259" key="20">
    <source>
        <dbReference type="PROSITE" id="PS50089"/>
    </source>
</evidence>
<evidence type="ECO:0000256" key="4">
    <source>
        <dbReference type="ARBA" id="ARBA00009506"/>
    </source>
</evidence>
<comment type="subcellular location">
    <subcellularLocation>
        <location evidence="2">Nucleus</location>
    </subcellularLocation>
</comment>
<comment type="catalytic activity">
    <reaction evidence="1">
        <text>S-ubiquitinyl-[E2 ubiquitin-conjugating enzyme]-L-cysteine + [acceptor protein]-L-lysine = [E2 ubiquitin-conjugating enzyme]-L-cysteine + N(6)-ubiquitinyl-[acceptor protein]-L-lysine.</text>
        <dbReference type="EC" id="2.3.2.27"/>
    </reaction>
</comment>
<dbReference type="PROSITE" id="PS51908">
    <property type="entry name" value="ZF_UBZ4"/>
    <property type="match status" value="1"/>
</dbReference>
<keyword evidence="13" id="KW-0238">DNA-binding</keyword>
<evidence type="ECO:0000256" key="19">
    <source>
        <dbReference type="SAM" id="MobiDB-lite"/>
    </source>
</evidence>
<feature type="region of interest" description="Disordered" evidence="19">
    <location>
        <begin position="348"/>
        <end position="400"/>
    </location>
</feature>
<dbReference type="InterPro" id="IPR006642">
    <property type="entry name" value="Rad18_UBZ4"/>
</dbReference>
<feature type="region of interest" description="Disordered" evidence="19">
    <location>
        <begin position="197"/>
        <end position="249"/>
    </location>
</feature>
<dbReference type="InterPro" id="IPR017907">
    <property type="entry name" value="Znf_RING_CS"/>
</dbReference>
<feature type="region of interest" description="Disordered" evidence="19">
    <location>
        <begin position="122"/>
        <end position="174"/>
    </location>
</feature>
<evidence type="ECO:0000256" key="12">
    <source>
        <dbReference type="ARBA" id="ARBA00022833"/>
    </source>
</evidence>
<name>A0ABP1D6I3_9APHY</name>
<dbReference type="SMART" id="SM00734">
    <property type="entry name" value="ZnF_Rad18"/>
    <property type="match status" value="1"/>
</dbReference>
<feature type="compositionally biased region" description="Low complexity" evidence="19">
    <location>
        <begin position="379"/>
        <end position="388"/>
    </location>
</feature>
<dbReference type="EC" id="2.3.2.27" evidence="5"/>
<dbReference type="SMART" id="SM00184">
    <property type="entry name" value="RING"/>
    <property type="match status" value="1"/>
</dbReference>
<dbReference type="Gene3D" id="3.30.40.10">
    <property type="entry name" value="Zinc/RING finger domain, C3HC4 (zinc finger)"/>
    <property type="match status" value="1"/>
</dbReference>
<comment type="similarity">
    <text evidence="4">Belongs to the RAD18 family.</text>
</comment>
<feature type="compositionally biased region" description="Polar residues" evidence="19">
    <location>
        <begin position="150"/>
        <end position="171"/>
    </location>
</feature>
<dbReference type="Proteomes" id="UP001497453">
    <property type="component" value="Chromosome 3"/>
</dbReference>
<organism evidence="23 24">
    <name type="scientific">Somion occarium</name>
    <dbReference type="NCBI Taxonomy" id="3059160"/>
    <lineage>
        <taxon>Eukaryota</taxon>
        <taxon>Fungi</taxon>
        <taxon>Dikarya</taxon>
        <taxon>Basidiomycota</taxon>
        <taxon>Agaricomycotina</taxon>
        <taxon>Agaricomycetes</taxon>
        <taxon>Polyporales</taxon>
        <taxon>Cerrenaceae</taxon>
        <taxon>Somion</taxon>
    </lineage>
</organism>
<keyword evidence="8" id="KW-0479">Metal-binding</keyword>
<keyword evidence="9 18" id="KW-0227">DNA damage</keyword>
<keyword evidence="14 18" id="KW-0234">DNA repair</keyword>
<keyword evidence="7" id="KW-0808">Transferase</keyword>
<proteinExistence type="inferred from homology"/>
<evidence type="ECO:0000256" key="2">
    <source>
        <dbReference type="ARBA" id="ARBA00004123"/>
    </source>
</evidence>
<dbReference type="InterPro" id="IPR013083">
    <property type="entry name" value="Znf_RING/FYVE/PHD"/>
</dbReference>
<evidence type="ECO:0000256" key="9">
    <source>
        <dbReference type="ARBA" id="ARBA00022763"/>
    </source>
</evidence>
<dbReference type="InterPro" id="IPR001841">
    <property type="entry name" value="Znf_RING"/>
</dbReference>
<dbReference type="PROSITE" id="PS50089">
    <property type="entry name" value="ZF_RING_2"/>
    <property type="match status" value="1"/>
</dbReference>
<keyword evidence="15" id="KW-0539">Nucleus</keyword>
<dbReference type="NCBIfam" id="TIGR00599">
    <property type="entry name" value="rad18"/>
    <property type="match status" value="1"/>
</dbReference>
<evidence type="ECO:0000256" key="3">
    <source>
        <dbReference type="ARBA" id="ARBA00004906"/>
    </source>
</evidence>
<gene>
    <name evidence="23" type="ORF">GFSPODELE1_LOCUS4598</name>
</gene>
<evidence type="ECO:0000256" key="17">
    <source>
        <dbReference type="PROSITE-ProRule" id="PRU00175"/>
    </source>
</evidence>